<keyword evidence="1" id="KW-1133">Transmembrane helix</keyword>
<gene>
    <name evidence="2" type="ORF">ETD83_41200</name>
</gene>
<dbReference type="Proteomes" id="UP000309174">
    <property type="component" value="Unassembled WGS sequence"/>
</dbReference>
<accession>A0A5C4IYY7</accession>
<comment type="caution">
    <text evidence="2">The sequence shown here is derived from an EMBL/GenBank/DDBJ whole genome shotgun (WGS) entry which is preliminary data.</text>
</comment>
<reference evidence="2 3" key="1">
    <citation type="submission" date="2019-05" db="EMBL/GenBank/DDBJ databases">
        <title>Draft genome sequence of Actinomadura sp. 14C53.</title>
        <authorList>
            <person name="Saricaoglu S."/>
            <person name="Isik K."/>
        </authorList>
    </citation>
    <scope>NUCLEOTIDE SEQUENCE [LARGE SCALE GENOMIC DNA]</scope>
    <source>
        <strain evidence="2 3">14C53</strain>
    </source>
</reference>
<dbReference type="InterPro" id="IPR026467">
    <property type="entry name" value="Ser/Gly_Cys_C_dom"/>
</dbReference>
<dbReference type="AlphaFoldDB" id="A0A5C4IYY7"/>
<sequence>MPGREHGVIDEISGSELVVFTGYVICGIVLVVIARRVRAGAMRGAPPLRELHPYEVAYLHGGGRHAIAASITALRLDGAVDTYADGRMIPLTPSAAAPRAAGKPLDTAVFGAIAGGRAGTLAELTAEPGVRAALDQLGEGLVSQGMVIGPDGRRNLRIFQLVLWAWMALGIPFFVLDVFGGFPGVLLPLVAIGLVAIVGGSLLSTGAERTDEGERVVEQLRASNSHLDPQHTASYAGLAAPSVLLGVALFGTAALMAFDPMFVQTVGLGRYMEMTAATSGGYSGSSCSSTASVCSSGSCGGGGSCGSSGGGCGGGGGGCGGGGGGG</sequence>
<name>A0A5C4IYY7_9ACTN</name>
<evidence type="ECO:0000313" key="3">
    <source>
        <dbReference type="Proteomes" id="UP000309174"/>
    </source>
</evidence>
<dbReference type="EMBL" id="VCKW01000500">
    <property type="protein sequence ID" value="TMQ83068.1"/>
    <property type="molecule type" value="Genomic_DNA"/>
</dbReference>
<evidence type="ECO:0000313" key="2">
    <source>
        <dbReference type="EMBL" id="TMQ83068.1"/>
    </source>
</evidence>
<feature type="transmembrane region" description="Helical" evidence="1">
    <location>
        <begin position="161"/>
        <end position="179"/>
    </location>
</feature>
<keyword evidence="1" id="KW-0472">Membrane</keyword>
<keyword evidence="3" id="KW-1185">Reference proteome</keyword>
<dbReference type="OrthoDB" id="4475641at2"/>
<feature type="transmembrane region" description="Helical" evidence="1">
    <location>
        <begin position="185"/>
        <end position="205"/>
    </location>
</feature>
<keyword evidence="1" id="KW-0812">Transmembrane</keyword>
<dbReference type="NCBIfam" id="TIGR04222">
    <property type="entry name" value="near_uncomplex"/>
    <property type="match status" value="1"/>
</dbReference>
<organism evidence="2 3">
    <name type="scientific">Actinomadura soli</name>
    <dbReference type="NCBI Taxonomy" id="2508997"/>
    <lineage>
        <taxon>Bacteria</taxon>
        <taxon>Bacillati</taxon>
        <taxon>Actinomycetota</taxon>
        <taxon>Actinomycetes</taxon>
        <taxon>Streptosporangiales</taxon>
        <taxon>Thermomonosporaceae</taxon>
        <taxon>Actinomadura</taxon>
    </lineage>
</organism>
<protein>
    <submittedName>
        <fullName evidence="2">TIGR04222 domain-containing membrane protein</fullName>
    </submittedName>
</protein>
<feature type="non-terminal residue" evidence="2">
    <location>
        <position position="326"/>
    </location>
</feature>
<proteinExistence type="predicted"/>
<evidence type="ECO:0000256" key="1">
    <source>
        <dbReference type="SAM" id="Phobius"/>
    </source>
</evidence>
<feature type="transmembrane region" description="Helical" evidence="1">
    <location>
        <begin position="12"/>
        <end position="33"/>
    </location>
</feature>
<feature type="transmembrane region" description="Helical" evidence="1">
    <location>
        <begin position="235"/>
        <end position="258"/>
    </location>
</feature>